<dbReference type="OMA" id="CILDFAY"/>
<reference evidence="5 6" key="1">
    <citation type="submission" date="2008-07" db="EMBL/GenBank/DDBJ databases">
        <authorList>
            <person name="El-Sayed N."/>
            <person name="Caler E."/>
            <person name="Inman J."/>
            <person name="Amedeo P."/>
            <person name="Hass B."/>
            <person name="Wortman J."/>
        </authorList>
    </citation>
    <scope>NUCLEOTIDE SEQUENCE [LARGE SCALE GENOMIC DNA]</scope>
    <source>
        <strain evidence="6">ATCC 50983 / TXsc</strain>
    </source>
</reference>
<dbReference type="Gene3D" id="3.30.710.10">
    <property type="entry name" value="Potassium Channel Kv1.1, Chain A"/>
    <property type="match status" value="1"/>
</dbReference>
<accession>C5KUT8</accession>
<evidence type="ECO:0000256" key="1">
    <source>
        <dbReference type="ARBA" id="ARBA00022441"/>
    </source>
</evidence>
<feature type="region of interest" description="Disordered" evidence="3">
    <location>
        <begin position="1"/>
        <end position="21"/>
    </location>
</feature>
<feature type="domain" description="BTB" evidence="4">
    <location>
        <begin position="44"/>
        <end position="127"/>
    </location>
</feature>
<evidence type="ECO:0000256" key="2">
    <source>
        <dbReference type="ARBA" id="ARBA00022737"/>
    </source>
</evidence>
<keyword evidence="6" id="KW-1185">Reference proteome</keyword>
<dbReference type="Proteomes" id="UP000007800">
    <property type="component" value="Unassembled WGS sequence"/>
</dbReference>
<gene>
    <name evidence="5" type="ORF">Pmar_PMAR025697</name>
</gene>
<dbReference type="CDD" id="cd18186">
    <property type="entry name" value="BTB_POZ_ZBTB_KLHL-like"/>
    <property type="match status" value="1"/>
</dbReference>
<name>C5KUT8_PERM5</name>
<dbReference type="AlphaFoldDB" id="C5KUT8"/>
<dbReference type="PANTHER" id="PTHR45632:SF3">
    <property type="entry name" value="KELCH-LIKE PROTEIN 32"/>
    <property type="match status" value="1"/>
</dbReference>
<dbReference type="InterPro" id="IPR000210">
    <property type="entry name" value="BTB/POZ_dom"/>
</dbReference>
<sequence length="240" mass="26398">MSDVSEDRHSGDNEHSAVLLKPGPDTNASILAEINRLRRAGMWCDVVLTSSDGVEFPAHKVVLSAFSTYLATLLSSSSGFREASTSYSAMMHDNDYDALHLRIDSLDSELLGCILDFAYGCDTTLPSARLPELLLAAHRFEMRRILVPTAEILSSVLDIDLCIRLLVECGPVMQDTDSLWMAVSKYAGKRFGKLVASPNFPRLPVSILMLLLLDDDLKCGISNSIVFREGATDRQLSEDQ</sequence>
<dbReference type="InParanoid" id="C5KUT8"/>
<dbReference type="InterPro" id="IPR011333">
    <property type="entry name" value="SKP1/BTB/POZ_sf"/>
</dbReference>
<dbReference type="EMBL" id="GG676340">
    <property type="protein sequence ID" value="EER11755.1"/>
    <property type="molecule type" value="Genomic_DNA"/>
</dbReference>
<feature type="non-terminal residue" evidence="5">
    <location>
        <position position="240"/>
    </location>
</feature>
<protein>
    <recommendedName>
        <fullName evidence="4">BTB domain-containing protein</fullName>
    </recommendedName>
</protein>
<dbReference type="SMART" id="SM00225">
    <property type="entry name" value="BTB"/>
    <property type="match status" value="1"/>
</dbReference>
<evidence type="ECO:0000256" key="3">
    <source>
        <dbReference type="SAM" id="MobiDB-lite"/>
    </source>
</evidence>
<dbReference type="Pfam" id="PF00651">
    <property type="entry name" value="BTB"/>
    <property type="match status" value="1"/>
</dbReference>
<dbReference type="OrthoDB" id="8922241at2759"/>
<dbReference type="PROSITE" id="PS50097">
    <property type="entry name" value="BTB"/>
    <property type="match status" value="1"/>
</dbReference>
<dbReference type="SUPFAM" id="SSF54695">
    <property type="entry name" value="POZ domain"/>
    <property type="match status" value="1"/>
</dbReference>
<evidence type="ECO:0000259" key="4">
    <source>
        <dbReference type="PROSITE" id="PS50097"/>
    </source>
</evidence>
<keyword evidence="2" id="KW-0677">Repeat</keyword>
<dbReference type="PANTHER" id="PTHR45632">
    <property type="entry name" value="LD33804P"/>
    <property type="match status" value="1"/>
</dbReference>
<organism evidence="6">
    <name type="scientific">Perkinsus marinus (strain ATCC 50983 / TXsc)</name>
    <dbReference type="NCBI Taxonomy" id="423536"/>
    <lineage>
        <taxon>Eukaryota</taxon>
        <taxon>Sar</taxon>
        <taxon>Alveolata</taxon>
        <taxon>Perkinsozoa</taxon>
        <taxon>Perkinsea</taxon>
        <taxon>Perkinsida</taxon>
        <taxon>Perkinsidae</taxon>
        <taxon>Perkinsus</taxon>
    </lineage>
</organism>
<evidence type="ECO:0000313" key="6">
    <source>
        <dbReference type="Proteomes" id="UP000007800"/>
    </source>
</evidence>
<evidence type="ECO:0000313" key="5">
    <source>
        <dbReference type="EMBL" id="EER11755.1"/>
    </source>
</evidence>
<keyword evidence="1" id="KW-0880">Kelch repeat</keyword>
<feature type="compositionally biased region" description="Basic and acidic residues" evidence="3">
    <location>
        <begin position="1"/>
        <end position="15"/>
    </location>
</feature>
<proteinExistence type="predicted"/>
<dbReference type="RefSeq" id="XP_002779960.1">
    <property type="nucleotide sequence ID" value="XM_002779914.1"/>
</dbReference>
<dbReference type="GeneID" id="9060326"/>